<evidence type="ECO:0000313" key="2">
    <source>
        <dbReference type="EMBL" id="OXM44813.1"/>
    </source>
</evidence>
<dbReference type="Proteomes" id="UP000215563">
    <property type="component" value="Unassembled WGS sequence"/>
</dbReference>
<feature type="signal peptide" evidence="1">
    <location>
        <begin position="1"/>
        <end position="28"/>
    </location>
</feature>
<reference evidence="2 3" key="1">
    <citation type="submission" date="2017-07" db="EMBL/GenBank/DDBJ databases">
        <title>Amycolatopsis alba DSM 44262 Genome sequencing and assembly.</title>
        <authorList>
            <person name="Kaur N."/>
            <person name="Mayilraj S."/>
        </authorList>
    </citation>
    <scope>NUCLEOTIDE SEQUENCE [LARGE SCALE GENOMIC DNA]</scope>
    <source>
        <strain evidence="2 3">DSM 44262</strain>
    </source>
</reference>
<keyword evidence="1" id="KW-0732">Signal</keyword>
<protein>
    <submittedName>
        <fullName evidence="2">Uncharacterized protein</fullName>
    </submittedName>
</protein>
<gene>
    <name evidence="2" type="ORF">CFP75_33365</name>
</gene>
<keyword evidence="3" id="KW-1185">Reference proteome</keyword>
<sequence>MRRRLFSVIAFCLLVVSQVVALAAPASAAGPSICQREPRDAVAQLCGDQDERMYGMFVTFTYPTPSYGAPPPFGYADFYNETQLFTDDAMTKSFAFGLNMHYIGSGTDFQPYWIDYTAGYSYNKIGARMQQPDGRLHTFMALPRCDNCATWDIYYDFALVGTTGTQPGPASHHLVTGWSLVDMSGLVALSSTSNRVMYLNGNKQFLRFAQVNTSTRAPAGNCAPGADPNYCFRFTTGVTTTGGSYPAVVSWDVTKPIVRPGSAPAQAQASTAAVTTGPSALELEQRAQAFADAKFGGNR</sequence>
<dbReference type="EMBL" id="NMQU01000112">
    <property type="protein sequence ID" value="OXM44813.1"/>
    <property type="molecule type" value="Genomic_DNA"/>
</dbReference>
<accession>A0A229RDQ8</accession>
<comment type="caution">
    <text evidence="2">The sequence shown here is derived from an EMBL/GenBank/DDBJ whole genome shotgun (WGS) entry which is preliminary data.</text>
</comment>
<dbReference type="AlphaFoldDB" id="A0A229RDQ8"/>
<proteinExistence type="predicted"/>
<evidence type="ECO:0000313" key="3">
    <source>
        <dbReference type="Proteomes" id="UP000215563"/>
    </source>
</evidence>
<dbReference type="RefSeq" id="WP_020634959.1">
    <property type="nucleotide sequence ID" value="NZ_KB913032.1"/>
</dbReference>
<evidence type="ECO:0000256" key="1">
    <source>
        <dbReference type="SAM" id="SignalP"/>
    </source>
</evidence>
<organism evidence="2 3">
    <name type="scientific">Amycolatopsis alba DSM 44262</name>
    <dbReference type="NCBI Taxonomy" id="1125972"/>
    <lineage>
        <taxon>Bacteria</taxon>
        <taxon>Bacillati</taxon>
        <taxon>Actinomycetota</taxon>
        <taxon>Actinomycetes</taxon>
        <taxon>Pseudonocardiales</taxon>
        <taxon>Pseudonocardiaceae</taxon>
        <taxon>Amycolatopsis</taxon>
    </lineage>
</organism>
<name>A0A229RDQ8_AMYAL</name>
<feature type="chain" id="PRO_5039515642" evidence="1">
    <location>
        <begin position="29"/>
        <end position="299"/>
    </location>
</feature>